<organism evidence="1 2">
    <name type="scientific">Purpureocillium lilacinum</name>
    <name type="common">Paecilomyces lilacinus</name>
    <dbReference type="NCBI Taxonomy" id="33203"/>
    <lineage>
        <taxon>Eukaryota</taxon>
        <taxon>Fungi</taxon>
        <taxon>Dikarya</taxon>
        <taxon>Ascomycota</taxon>
        <taxon>Pezizomycotina</taxon>
        <taxon>Sordariomycetes</taxon>
        <taxon>Hypocreomycetidae</taxon>
        <taxon>Hypocreales</taxon>
        <taxon>Ophiocordycipitaceae</taxon>
        <taxon>Purpureocillium</taxon>
    </lineage>
</organism>
<protein>
    <submittedName>
        <fullName evidence="1">Uncharacterized protein</fullName>
    </submittedName>
</protein>
<keyword evidence="2" id="KW-1185">Reference proteome</keyword>
<sequence>MVLGVKIEHEHLLRRFLGMVGAQTCITVAGDIMHVRFYSGKGGPSEVENVSFLWCVIGFQYLLTLCGTQQKLLSGAVDEADFPVEGVFGVSDFQESSASRSQTAYGPFTSVIQVFQ</sequence>
<gene>
    <name evidence="1" type="ORF">ACCO45_006896</name>
</gene>
<evidence type="ECO:0000313" key="2">
    <source>
        <dbReference type="Proteomes" id="UP001638806"/>
    </source>
</evidence>
<dbReference type="Proteomes" id="UP001638806">
    <property type="component" value="Unassembled WGS sequence"/>
</dbReference>
<evidence type="ECO:0000313" key="1">
    <source>
        <dbReference type="EMBL" id="KAL3958734.1"/>
    </source>
</evidence>
<dbReference type="EMBL" id="JBGNUJ010000006">
    <property type="protein sequence ID" value="KAL3958734.1"/>
    <property type="molecule type" value="Genomic_DNA"/>
</dbReference>
<proteinExistence type="predicted"/>
<reference evidence="1" key="1">
    <citation type="submission" date="2024-12" db="EMBL/GenBank/DDBJ databases">
        <title>Comparative genomics and development of molecular markers within Purpureocillium lilacinum and among Purpureocillium species.</title>
        <authorList>
            <person name="Yeh Z.-Y."/>
            <person name="Ni N.-T."/>
            <person name="Lo P.-H."/>
            <person name="Mushyakhwo K."/>
            <person name="Lin C.-F."/>
            <person name="Nai Y.-S."/>
        </authorList>
    </citation>
    <scope>NUCLEOTIDE SEQUENCE</scope>
    <source>
        <strain evidence="1">NCHU-NPUST-175</strain>
    </source>
</reference>
<comment type="caution">
    <text evidence="1">The sequence shown here is derived from an EMBL/GenBank/DDBJ whole genome shotgun (WGS) entry which is preliminary data.</text>
</comment>
<accession>A0ACC4DS89</accession>
<name>A0ACC4DS89_PURLI</name>